<name>A0A0L8BTM9_ENSAD</name>
<organism evidence="5 6">
    <name type="scientific">Ensifer adhaerens</name>
    <name type="common">Sinorhizobium morelense</name>
    <dbReference type="NCBI Taxonomy" id="106592"/>
    <lineage>
        <taxon>Bacteria</taxon>
        <taxon>Pseudomonadati</taxon>
        <taxon>Pseudomonadota</taxon>
        <taxon>Alphaproteobacteria</taxon>
        <taxon>Hyphomicrobiales</taxon>
        <taxon>Rhizobiaceae</taxon>
        <taxon>Sinorhizobium/Ensifer group</taxon>
        <taxon>Ensifer</taxon>
    </lineage>
</organism>
<dbReference type="GO" id="GO:0031564">
    <property type="term" value="P:transcription antitermination"/>
    <property type="evidence" value="ECO:0007669"/>
    <property type="project" value="UniProtKB-KW"/>
</dbReference>
<dbReference type="InterPro" id="IPR006645">
    <property type="entry name" value="NGN-like_dom"/>
</dbReference>
<dbReference type="GO" id="GO:0006354">
    <property type="term" value="P:DNA-templated transcription elongation"/>
    <property type="evidence" value="ECO:0007669"/>
    <property type="project" value="InterPro"/>
</dbReference>
<feature type="domain" description="NusG-like N-terminal" evidence="4">
    <location>
        <begin position="49"/>
        <end position="150"/>
    </location>
</feature>
<dbReference type="Gene3D" id="2.30.30.30">
    <property type="match status" value="1"/>
</dbReference>
<keyword evidence="1" id="KW-0889">Transcription antitermination</keyword>
<dbReference type="OrthoDB" id="8372817at2"/>
<dbReference type="InterPro" id="IPR036735">
    <property type="entry name" value="NGN_dom_sf"/>
</dbReference>
<dbReference type="InterPro" id="IPR014722">
    <property type="entry name" value="Rib_uL2_dom2"/>
</dbReference>
<dbReference type="SUPFAM" id="SSF50104">
    <property type="entry name" value="Translation proteins SH3-like domain"/>
    <property type="match status" value="1"/>
</dbReference>
<evidence type="ECO:0000313" key="6">
    <source>
        <dbReference type="Proteomes" id="UP000037425"/>
    </source>
</evidence>
<dbReference type="InterPro" id="IPR043425">
    <property type="entry name" value="NusG-like"/>
</dbReference>
<keyword evidence="2" id="KW-0805">Transcription regulation</keyword>
<evidence type="ECO:0000256" key="3">
    <source>
        <dbReference type="ARBA" id="ARBA00023163"/>
    </source>
</evidence>
<dbReference type="InterPro" id="IPR008991">
    <property type="entry name" value="Translation_prot_SH3-like_sf"/>
</dbReference>
<dbReference type="PANTHER" id="PTHR30265:SF4">
    <property type="entry name" value="KOW MOTIF FAMILY PROTEIN, EXPRESSED"/>
    <property type="match status" value="1"/>
</dbReference>
<dbReference type="RefSeq" id="WP_053249797.1">
    <property type="nucleotide sequence ID" value="NZ_LGAP01000009.1"/>
</dbReference>
<sequence length="219" mass="24144">MMMQHRGITGQPIATRTGDRFEDRMRRITDSMLDEGALLTLNCRISGGKAPWFALRVWTGREKTVESTLEEMGVRSLVPMRKGPDLRRRHRVIEGTMMPVIHGYVLVQMFARAEYLAGLQGVEHAIEVLGGCEKPMRISDKEVSRFNGLADGGTYDFARPIDIVVSAGERVRLTAGPFANFNAVVVTPNRTGRGDVVVSISILGGDVPVTVPLALLRKL</sequence>
<dbReference type="SUPFAM" id="SSF82679">
    <property type="entry name" value="N-utilization substance G protein NusG, N-terminal domain"/>
    <property type="match status" value="1"/>
</dbReference>
<protein>
    <submittedName>
        <fullName evidence="5">Antitermination protein NusG</fullName>
    </submittedName>
</protein>
<dbReference type="Gene3D" id="3.30.70.940">
    <property type="entry name" value="NusG, N-terminal domain"/>
    <property type="match status" value="1"/>
</dbReference>
<evidence type="ECO:0000256" key="2">
    <source>
        <dbReference type="ARBA" id="ARBA00023015"/>
    </source>
</evidence>
<dbReference type="CDD" id="cd08000">
    <property type="entry name" value="NGN"/>
    <property type="match status" value="1"/>
</dbReference>
<accession>A0A0L8BTM9</accession>
<dbReference type="Proteomes" id="UP000037425">
    <property type="component" value="Unassembled WGS sequence"/>
</dbReference>
<reference evidence="6" key="1">
    <citation type="submission" date="2015-07" db="EMBL/GenBank/DDBJ databases">
        <title>Whole genome sequence of an Ensifer adhaerens strain isolated from a cave pool in the Wind Cave National Park.</title>
        <authorList>
            <person name="Eng W.W.H."/>
            <person name="Gan H.M."/>
            <person name="Barton H.A."/>
            <person name="Savka M.A."/>
        </authorList>
    </citation>
    <scope>NUCLEOTIDE SEQUENCE [LARGE SCALE GENOMIC DNA]</scope>
    <source>
        <strain evidence="6">SD006</strain>
    </source>
</reference>
<gene>
    <name evidence="5" type="ORF">AC244_16035</name>
</gene>
<evidence type="ECO:0000313" key="5">
    <source>
        <dbReference type="EMBL" id="KOF17874.1"/>
    </source>
</evidence>
<keyword evidence="3" id="KW-0804">Transcription</keyword>
<dbReference type="PANTHER" id="PTHR30265">
    <property type="entry name" value="RHO-INTERACTING TRANSCRIPTION TERMINATION FACTOR NUSG"/>
    <property type="match status" value="1"/>
</dbReference>
<dbReference type="AlphaFoldDB" id="A0A0L8BTM9"/>
<dbReference type="SMART" id="SM00738">
    <property type="entry name" value="NGN"/>
    <property type="match status" value="1"/>
</dbReference>
<dbReference type="PATRIC" id="fig|106592.7.peg.7521"/>
<comment type="caution">
    <text evidence="5">The sequence shown here is derived from an EMBL/GenBank/DDBJ whole genome shotgun (WGS) entry which is preliminary data.</text>
</comment>
<proteinExistence type="predicted"/>
<evidence type="ECO:0000259" key="4">
    <source>
        <dbReference type="SMART" id="SM00738"/>
    </source>
</evidence>
<dbReference type="EMBL" id="LGAP01000009">
    <property type="protein sequence ID" value="KOF17874.1"/>
    <property type="molecule type" value="Genomic_DNA"/>
</dbReference>
<evidence type="ECO:0000256" key="1">
    <source>
        <dbReference type="ARBA" id="ARBA00022814"/>
    </source>
</evidence>
<dbReference type="Pfam" id="PF02357">
    <property type="entry name" value="NusG"/>
    <property type="match status" value="1"/>
</dbReference>